<evidence type="ECO:0000256" key="8">
    <source>
        <dbReference type="ARBA" id="ARBA00023128"/>
    </source>
</evidence>
<keyword evidence="5 9" id="KW-0418">Kinase</keyword>
<dbReference type="Proteomes" id="UP000694556">
    <property type="component" value="Chromosome 7"/>
</dbReference>
<protein>
    <recommendedName>
        <fullName evidence="9">Protein-serine/threonine kinase</fullName>
        <ecNumber evidence="9">2.7.11.-</ecNumber>
    </recommendedName>
</protein>
<dbReference type="FunFam" id="1.20.140.20:FF:000001">
    <property type="entry name" value="[Pyruvate dehydrogenase (acetyl-transferring)] kinase isozyme 2, mitochondrial"/>
    <property type="match status" value="1"/>
</dbReference>
<keyword evidence="11" id="KW-0472">Membrane</keyword>
<organism evidence="13 14">
    <name type="scientific">Cairina moschata</name>
    <name type="common">Muscovy duck</name>
    <dbReference type="NCBI Taxonomy" id="8855"/>
    <lineage>
        <taxon>Eukaryota</taxon>
        <taxon>Metazoa</taxon>
        <taxon>Chordata</taxon>
        <taxon>Craniata</taxon>
        <taxon>Vertebrata</taxon>
        <taxon>Euteleostomi</taxon>
        <taxon>Archelosauria</taxon>
        <taxon>Archosauria</taxon>
        <taxon>Dinosauria</taxon>
        <taxon>Saurischia</taxon>
        <taxon>Theropoda</taxon>
        <taxon>Coelurosauria</taxon>
        <taxon>Aves</taxon>
        <taxon>Neognathae</taxon>
        <taxon>Galloanserae</taxon>
        <taxon>Anseriformes</taxon>
        <taxon>Anatidae</taxon>
        <taxon>Anatinae</taxon>
        <taxon>Cairina</taxon>
    </lineage>
</organism>
<dbReference type="AlphaFoldDB" id="A0A8C3BRL8"/>
<evidence type="ECO:0000313" key="14">
    <source>
        <dbReference type="Proteomes" id="UP000694556"/>
    </source>
</evidence>
<evidence type="ECO:0000256" key="6">
    <source>
        <dbReference type="ARBA" id="ARBA00022840"/>
    </source>
</evidence>
<dbReference type="InterPro" id="IPR036890">
    <property type="entry name" value="HATPase_C_sf"/>
</dbReference>
<dbReference type="SUPFAM" id="SSF55874">
    <property type="entry name" value="ATPase domain of HSP90 chaperone/DNA topoisomerase II/histidine kinase"/>
    <property type="match status" value="1"/>
</dbReference>
<keyword evidence="8 9" id="KW-0496">Mitochondrion</keyword>
<keyword evidence="3 9" id="KW-0808">Transferase</keyword>
<evidence type="ECO:0000259" key="12">
    <source>
        <dbReference type="PROSITE" id="PS50109"/>
    </source>
</evidence>
<dbReference type="PANTHER" id="PTHR11947:SF14">
    <property type="entry name" value="[PYRUVATE DEHYDROGENASE (ACETYL-TRANSFERRING)] KINASE ISOZYME 1, MITOCHONDRIAL"/>
    <property type="match status" value="1"/>
</dbReference>
<evidence type="ECO:0000256" key="5">
    <source>
        <dbReference type="ARBA" id="ARBA00022777"/>
    </source>
</evidence>
<proteinExistence type="inferred from homology"/>
<dbReference type="PROSITE" id="PS50109">
    <property type="entry name" value="HIS_KIN"/>
    <property type="match status" value="1"/>
</dbReference>
<reference evidence="13" key="2">
    <citation type="submission" date="2025-08" db="UniProtKB">
        <authorList>
            <consortium name="Ensembl"/>
        </authorList>
    </citation>
    <scope>IDENTIFICATION</scope>
</reference>
<evidence type="ECO:0000256" key="4">
    <source>
        <dbReference type="ARBA" id="ARBA00022741"/>
    </source>
</evidence>
<evidence type="ECO:0000256" key="9">
    <source>
        <dbReference type="RuleBase" id="RU366032"/>
    </source>
</evidence>
<evidence type="ECO:0000256" key="2">
    <source>
        <dbReference type="ARBA" id="ARBA00006155"/>
    </source>
</evidence>
<sequence length="680" mass="74982">MLLGVPRRAAGLHAAGLSGTLLAASILMFRYFYLSRVKTYYTCPGVSHAALLRATRCRDPGAWPHSLLSRPTFRFPYRPVGSAPRHTDRPTPLTGRRTDGQTPLRSSRFWLSFARRPPRGGRAPGSAARAASSAPALLSQPPCPAESPSAPPGSGHLPGRGRAPAGCERRLVAAQRPAGGAPLGSAPSPRAPGCSGRPPALRCAPLPRLLSEPPSPPPRRCCVGPGGRRHPPPPAPPPGRAAEEAAAWARGWGSGRGGKWWPGRAEGAGTGAMRLLRALRRCAAPGSIPQQVDFYSRFSPSPLSMKQFLDFGSENACEKTSFMFLRQELPVRLANIMKEISLLPDNLLRTPSVQLVQSWYVQSLQEILDFKDKSSEDSGAIHSFTDTVIKIRNRHNDVIPTMAQGVIEYKESFGIDPVTSQNVQYFLDRFYMSRISIRMLLNQHSLLFGGKINPAHPKHIGSIDPSCNVVEVIKDGYESAKRLCDLYYMSSPELVLEELNAKSPGQPMQVVYVPSHLYHMFFELFKNAMRATMEHNADRCIYPPIHVHVTLGNEDLTVKMSDRGGGVPMRKIDRLFNYMYSTAPRPRVETSRATPLAGFGYGLPISRLYAQYFQGDLKLYSLEGYGTDAVIYIKALSTESIERLPVYNKAAWKHYKANHEADDWCVPSSEPKDMTTFRSI</sequence>
<dbReference type="GO" id="GO:0010906">
    <property type="term" value="P:regulation of glucose metabolic process"/>
    <property type="evidence" value="ECO:0007669"/>
    <property type="project" value="TreeGrafter"/>
</dbReference>
<feature type="domain" description="Histidine kinase" evidence="12">
    <location>
        <begin position="514"/>
        <end position="637"/>
    </location>
</feature>
<keyword evidence="4 9" id="KW-0547">Nucleotide-binding</keyword>
<dbReference type="Gene3D" id="3.30.565.10">
    <property type="entry name" value="Histidine kinase-like ATPase, C-terminal domain"/>
    <property type="match status" value="1"/>
</dbReference>
<feature type="compositionally biased region" description="Low complexity" evidence="10">
    <location>
        <begin position="120"/>
        <end position="140"/>
    </location>
</feature>
<evidence type="ECO:0000256" key="10">
    <source>
        <dbReference type="SAM" id="MobiDB-lite"/>
    </source>
</evidence>
<evidence type="ECO:0000256" key="11">
    <source>
        <dbReference type="SAM" id="Phobius"/>
    </source>
</evidence>
<dbReference type="Pfam" id="PF10436">
    <property type="entry name" value="BCDHK_Adom3"/>
    <property type="match status" value="1"/>
</dbReference>
<comment type="similarity">
    <text evidence="2 9">Belongs to the PDK/BCKDK protein kinase family.</text>
</comment>
<dbReference type="InterPro" id="IPR003594">
    <property type="entry name" value="HATPase_dom"/>
</dbReference>
<dbReference type="InterPro" id="IPR005467">
    <property type="entry name" value="His_kinase_dom"/>
</dbReference>
<dbReference type="CDD" id="cd16929">
    <property type="entry name" value="HATPase_PDK-like"/>
    <property type="match status" value="1"/>
</dbReference>
<dbReference type="InterPro" id="IPR018955">
    <property type="entry name" value="BCDHK/PDK_N"/>
</dbReference>
<dbReference type="GO" id="GO:0005524">
    <property type="term" value="F:ATP binding"/>
    <property type="evidence" value="ECO:0007669"/>
    <property type="project" value="UniProtKB-UniRule"/>
</dbReference>
<reference evidence="13" key="3">
    <citation type="submission" date="2025-09" db="UniProtKB">
        <authorList>
            <consortium name="Ensembl"/>
        </authorList>
    </citation>
    <scope>IDENTIFICATION</scope>
</reference>
<reference evidence="13" key="1">
    <citation type="submission" date="2018-09" db="EMBL/GenBank/DDBJ databases">
        <title>Common duck and Muscovy duck high density SNP chip.</title>
        <authorList>
            <person name="Vignal A."/>
            <person name="Thebault N."/>
            <person name="Warren W.C."/>
        </authorList>
    </citation>
    <scope>NUCLEOTIDE SEQUENCE [LARGE SCALE GENOMIC DNA]</scope>
</reference>
<dbReference type="EC" id="2.7.11.-" evidence="9"/>
<keyword evidence="11" id="KW-1133">Transmembrane helix</keyword>
<dbReference type="SUPFAM" id="SSF69012">
    <property type="entry name" value="alpha-ketoacid dehydrogenase kinase, N-terminal domain"/>
    <property type="match status" value="1"/>
</dbReference>
<dbReference type="SMART" id="SM00387">
    <property type="entry name" value="HATPase_c"/>
    <property type="match status" value="1"/>
</dbReference>
<evidence type="ECO:0000256" key="7">
    <source>
        <dbReference type="ARBA" id="ARBA00022946"/>
    </source>
</evidence>
<keyword evidence="14" id="KW-1185">Reference proteome</keyword>
<dbReference type="Pfam" id="PF02518">
    <property type="entry name" value="HATPase_c"/>
    <property type="match status" value="1"/>
</dbReference>
<evidence type="ECO:0000256" key="1">
    <source>
        <dbReference type="ARBA" id="ARBA00004305"/>
    </source>
</evidence>
<evidence type="ECO:0000313" key="13">
    <source>
        <dbReference type="Ensembl" id="ENSCMMP00000010406.1"/>
    </source>
</evidence>
<keyword evidence="11" id="KW-0812">Transmembrane</keyword>
<dbReference type="GO" id="GO:0005759">
    <property type="term" value="C:mitochondrial matrix"/>
    <property type="evidence" value="ECO:0007669"/>
    <property type="project" value="UniProtKB-SubCell"/>
</dbReference>
<keyword evidence="7" id="KW-0809">Transit peptide</keyword>
<comment type="subcellular location">
    <subcellularLocation>
        <location evidence="1 9">Mitochondrion matrix</location>
    </subcellularLocation>
</comment>
<dbReference type="InterPro" id="IPR036784">
    <property type="entry name" value="AK/P_DHK_N_sf"/>
</dbReference>
<dbReference type="FunFam" id="3.30.565.10:FF:000007">
    <property type="entry name" value="Mitochondrial pyruvate dehydrogenase kinase isoform 2"/>
    <property type="match status" value="1"/>
</dbReference>
<feature type="region of interest" description="Disordered" evidence="10">
    <location>
        <begin position="78"/>
        <end position="164"/>
    </location>
</feature>
<dbReference type="Ensembl" id="ENSCMMT00000011464.1">
    <property type="protein sequence ID" value="ENSCMMP00000010406.1"/>
    <property type="gene ID" value="ENSCMMG00000006589.1"/>
</dbReference>
<keyword evidence="6 9" id="KW-0067">ATP-binding</keyword>
<accession>A0A8C3BRL8</accession>
<name>A0A8C3BRL8_CAIMO</name>
<dbReference type="InterPro" id="IPR039028">
    <property type="entry name" value="BCKD/PDK"/>
</dbReference>
<feature type="compositionally biased region" description="Low complexity" evidence="10">
    <location>
        <begin position="197"/>
        <end position="212"/>
    </location>
</feature>
<dbReference type="Gene3D" id="1.20.140.20">
    <property type="entry name" value="Alpha-ketoacid/pyruvate dehydrogenase kinase, N-terminal domain"/>
    <property type="match status" value="1"/>
</dbReference>
<feature type="compositionally biased region" description="Pro residues" evidence="10">
    <location>
        <begin position="141"/>
        <end position="151"/>
    </location>
</feature>
<feature type="region of interest" description="Disordered" evidence="10">
    <location>
        <begin position="177"/>
        <end position="241"/>
    </location>
</feature>
<dbReference type="GO" id="GO:0004740">
    <property type="term" value="F:pyruvate dehydrogenase (acetyl-transferring) kinase activity"/>
    <property type="evidence" value="ECO:0007669"/>
    <property type="project" value="TreeGrafter"/>
</dbReference>
<dbReference type="PANTHER" id="PTHR11947">
    <property type="entry name" value="PYRUVATE DEHYDROGENASE KINASE"/>
    <property type="match status" value="1"/>
</dbReference>
<feature type="transmembrane region" description="Helical" evidence="11">
    <location>
        <begin position="12"/>
        <end position="33"/>
    </location>
</feature>
<evidence type="ECO:0000256" key="3">
    <source>
        <dbReference type="ARBA" id="ARBA00022679"/>
    </source>
</evidence>